<organism evidence="1 2">
    <name type="scientific">Phytophthora nicotianae P1976</name>
    <dbReference type="NCBI Taxonomy" id="1317066"/>
    <lineage>
        <taxon>Eukaryota</taxon>
        <taxon>Sar</taxon>
        <taxon>Stramenopiles</taxon>
        <taxon>Oomycota</taxon>
        <taxon>Peronosporomycetes</taxon>
        <taxon>Peronosporales</taxon>
        <taxon>Peronosporaceae</taxon>
        <taxon>Phytophthora</taxon>
    </lineage>
</organism>
<evidence type="ECO:0000313" key="1">
    <source>
        <dbReference type="EMBL" id="ETO77969.1"/>
    </source>
</evidence>
<accession>A0A081AGF8</accession>
<gene>
    <name evidence="1" type="ORF">F444_06903</name>
</gene>
<evidence type="ECO:0000313" key="2">
    <source>
        <dbReference type="Proteomes" id="UP000028582"/>
    </source>
</evidence>
<reference evidence="1 2" key="1">
    <citation type="submission" date="2013-11" db="EMBL/GenBank/DDBJ databases">
        <title>The Genome Sequence of Phytophthora parasitica P1976.</title>
        <authorList>
            <consortium name="The Broad Institute Genomics Platform"/>
            <person name="Russ C."/>
            <person name="Tyler B."/>
            <person name="Panabieres F."/>
            <person name="Shan W."/>
            <person name="Tripathy S."/>
            <person name="Grunwald N."/>
            <person name="Machado M."/>
            <person name="Johnson C.S."/>
            <person name="Walker B."/>
            <person name="Young S."/>
            <person name="Zeng Q."/>
            <person name="Gargeya S."/>
            <person name="Fitzgerald M."/>
            <person name="Haas B."/>
            <person name="Abouelleil A."/>
            <person name="Allen A.W."/>
            <person name="Alvarado L."/>
            <person name="Arachchi H.M."/>
            <person name="Berlin A.M."/>
            <person name="Chapman S.B."/>
            <person name="Gainer-Dewar J."/>
            <person name="Goldberg J."/>
            <person name="Griggs A."/>
            <person name="Gujja S."/>
            <person name="Hansen M."/>
            <person name="Howarth C."/>
            <person name="Imamovic A."/>
            <person name="Ireland A."/>
            <person name="Larimer J."/>
            <person name="McCowan C."/>
            <person name="Murphy C."/>
            <person name="Pearson M."/>
            <person name="Poon T.W."/>
            <person name="Priest M."/>
            <person name="Roberts A."/>
            <person name="Saif S."/>
            <person name="Shea T."/>
            <person name="Sisk P."/>
            <person name="Sykes S."/>
            <person name="Wortman J."/>
            <person name="Nusbaum C."/>
            <person name="Birren B."/>
        </authorList>
    </citation>
    <scope>NUCLEOTIDE SEQUENCE [LARGE SCALE GENOMIC DNA]</scope>
    <source>
        <strain evidence="1 2">P1976</strain>
    </source>
</reference>
<dbReference type="OrthoDB" id="128575at2759"/>
<sequence length="121" mass="13916">MLMNVVYKMNASSGVQRNYNDAGLDEEEEEGPRDEVELLEMRDQATEEKICAAPDSALLKRARIGYLRRLEVKRDERNAQRRLNQHNVRPANINAVLLERFEYGNQEHEASKLSDAGNQSK</sequence>
<comment type="caution">
    <text evidence="1">The sequence shown here is derived from an EMBL/GenBank/DDBJ whole genome shotgun (WGS) entry which is preliminary data.</text>
</comment>
<dbReference type="AlphaFoldDB" id="A0A081AGF8"/>
<protein>
    <submittedName>
        <fullName evidence="1">Uncharacterized protein</fullName>
    </submittedName>
</protein>
<proteinExistence type="predicted"/>
<dbReference type="Proteomes" id="UP000028582">
    <property type="component" value="Unassembled WGS sequence"/>
</dbReference>
<name>A0A081AGF8_PHYNI</name>
<dbReference type="EMBL" id="ANJA01001233">
    <property type="protein sequence ID" value="ETO77969.1"/>
    <property type="molecule type" value="Genomic_DNA"/>
</dbReference>